<reference evidence="3" key="1">
    <citation type="journal article" date="2019" name="Int. J. Syst. Evol. Microbiol.">
        <title>The Global Catalogue of Microorganisms (GCM) 10K type strain sequencing project: providing services to taxonomists for standard genome sequencing and annotation.</title>
        <authorList>
            <consortium name="The Broad Institute Genomics Platform"/>
            <consortium name="The Broad Institute Genome Sequencing Center for Infectious Disease"/>
            <person name="Wu L."/>
            <person name="Ma J."/>
        </authorList>
    </citation>
    <scope>NUCLEOTIDE SEQUENCE [LARGE SCALE GENOMIC DNA]</scope>
    <source>
        <strain evidence="3">JCM 17085</strain>
    </source>
</reference>
<protein>
    <recommendedName>
        <fullName evidence="1">RES domain-containing protein</fullName>
    </recommendedName>
</protein>
<dbReference type="RefSeq" id="WP_345107227.1">
    <property type="nucleotide sequence ID" value="NZ_BAABCV010000016.1"/>
</dbReference>
<dbReference type="EMBL" id="BAABCV010000016">
    <property type="protein sequence ID" value="GAA4105099.1"/>
    <property type="molecule type" value="Genomic_DNA"/>
</dbReference>
<evidence type="ECO:0000259" key="1">
    <source>
        <dbReference type="Pfam" id="PF08808"/>
    </source>
</evidence>
<evidence type="ECO:0000313" key="3">
    <source>
        <dbReference type="Proteomes" id="UP001500841"/>
    </source>
</evidence>
<proteinExistence type="predicted"/>
<name>A0ABP7X5Z7_9SPHI</name>
<dbReference type="Pfam" id="PF08808">
    <property type="entry name" value="RES"/>
    <property type="match status" value="1"/>
</dbReference>
<keyword evidence="3" id="KW-1185">Reference proteome</keyword>
<organism evidence="2 3">
    <name type="scientific">Mucilaginibacter panaciglaebae</name>
    <dbReference type="NCBI Taxonomy" id="502331"/>
    <lineage>
        <taxon>Bacteria</taxon>
        <taxon>Pseudomonadati</taxon>
        <taxon>Bacteroidota</taxon>
        <taxon>Sphingobacteriia</taxon>
        <taxon>Sphingobacteriales</taxon>
        <taxon>Sphingobacteriaceae</taxon>
        <taxon>Mucilaginibacter</taxon>
    </lineage>
</organism>
<feature type="domain" description="RES" evidence="1">
    <location>
        <begin position="3"/>
        <end position="90"/>
    </location>
</feature>
<dbReference type="InterPro" id="IPR014914">
    <property type="entry name" value="RES_dom"/>
</dbReference>
<dbReference type="Proteomes" id="UP001500841">
    <property type="component" value="Unassembled WGS sequence"/>
</dbReference>
<comment type="caution">
    <text evidence="2">The sequence shown here is derived from an EMBL/GenBank/DDBJ whole genome shotgun (WGS) entry which is preliminary data.</text>
</comment>
<accession>A0ABP7X5Z7</accession>
<sequence>MLLYRITRKDFADLSGTGSRLYSGRWNSEGKAAVYLASSRSLAMLEALVHLEPTNIPNYLCLMQVEVPDDATELDAATLPRNWEHYDDQYVLNK</sequence>
<gene>
    <name evidence="2" type="ORF">GCM10022392_33460</name>
</gene>
<evidence type="ECO:0000313" key="2">
    <source>
        <dbReference type="EMBL" id="GAA4105099.1"/>
    </source>
</evidence>